<keyword evidence="3" id="KW-0963">Cytoplasm</keyword>
<evidence type="ECO:0000256" key="1">
    <source>
        <dbReference type="ARBA" id="ARBA00004611"/>
    </source>
</evidence>
<protein>
    <recommendedName>
        <fullName evidence="12">Radial spoke protein 3</fullName>
    </recommendedName>
</protein>
<dbReference type="Pfam" id="PF06098">
    <property type="entry name" value="Radial_spoke_3"/>
    <property type="match status" value="1"/>
</dbReference>
<keyword evidence="9" id="KW-0175">Coiled coil</keyword>
<dbReference type="GO" id="GO:0005929">
    <property type="term" value="C:cilium"/>
    <property type="evidence" value="ECO:0007669"/>
    <property type="project" value="TreeGrafter"/>
</dbReference>
<dbReference type="EMBL" id="HBFX01034479">
    <property type="protein sequence ID" value="CAD8969778.1"/>
    <property type="molecule type" value="Transcribed_RNA"/>
</dbReference>
<evidence type="ECO:0000256" key="8">
    <source>
        <dbReference type="ARBA" id="ARBA00023273"/>
    </source>
</evidence>
<sequence>MVGQGGSEGGGYAFSQQPRAVSSGRGATQKYRDPNLADDRLAVNIMWDRRVVRGNTYAAQVLPAVHVPDQTSQSLGDRSTRGGTVRKRMGGGGEVGSSFPHSSLGDDLVNKQKNLEVNTENFLEEILDRPIESDVDTQTDVFMDRPPSPLFVPAKTGVDRETQIFEGDLFVFDAEVEPILQVIVGKTLEQSLMEVLEEEELSNMRANQEEFDQVSRAELAEVQRMEEAETRKMAEKERRVQQERQRVAAEREVALKVASRSFSHRYVFDVVSDVFDNLNNDGFFYDPLVREIETVFAPWLLEGVGAAAQGIIEAQGLLEETVGAAVRLREEKREAARAEYEAVQKAKADALAAAEAQRIKEEEEAAAAAAAEAAAAEAAAAAEGDAAPA</sequence>
<keyword evidence="4" id="KW-0597">Phosphoprotein</keyword>
<evidence type="ECO:0000256" key="6">
    <source>
        <dbReference type="ARBA" id="ARBA00023069"/>
    </source>
</evidence>
<evidence type="ECO:0000313" key="11">
    <source>
        <dbReference type="EMBL" id="CAD8969778.1"/>
    </source>
</evidence>
<feature type="coiled-coil region" evidence="9">
    <location>
        <begin position="326"/>
        <end position="379"/>
    </location>
</feature>
<name>A0A7S1H5L5_HEMAN</name>
<evidence type="ECO:0000256" key="4">
    <source>
        <dbReference type="ARBA" id="ARBA00022553"/>
    </source>
</evidence>
<keyword evidence="5" id="KW-0282">Flagellum</keyword>
<reference evidence="11" key="1">
    <citation type="submission" date="2021-01" db="EMBL/GenBank/DDBJ databases">
        <authorList>
            <person name="Corre E."/>
            <person name="Pelletier E."/>
            <person name="Niang G."/>
            <person name="Scheremetjew M."/>
            <person name="Finn R."/>
            <person name="Kale V."/>
            <person name="Holt S."/>
            <person name="Cochrane G."/>
            <person name="Meng A."/>
            <person name="Brown T."/>
            <person name="Cohen L."/>
        </authorList>
    </citation>
    <scope>NUCLEOTIDE SEQUENCE</scope>
    <source>
        <strain evidence="11">CCMP644</strain>
    </source>
</reference>
<comment type="similarity">
    <text evidence="2">Belongs to the flagellar radial spoke RSP3 family.</text>
</comment>
<evidence type="ECO:0000256" key="7">
    <source>
        <dbReference type="ARBA" id="ARBA00023212"/>
    </source>
</evidence>
<evidence type="ECO:0000256" key="3">
    <source>
        <dbReference type="ARBA" id="ARBA00022490"/>
    </source>
</evidence>
<evidence type="ECO:0000256" key="9">
    <source>
        <dbReference type="SAM" id="Coils"/>
    </source>
</evidence>
<evidence type="ECO:0000256" key="5">
    <source>
        <dbReference type="ARBA" id="ARBA00022846"/>
    </source>
</evidence>
<evidence type="ECO:0000256" key="2">
    <source>
        <dbReference type="ARBA" id="ARBA00006737"/>
    </source>
</evidence>
<dbReference type="PANTHER" id="PTHR21648">
    <property type="entry name" value="FLAGELLAR RADIAL SPOKE PROTEIN 3"/>
    <property type="match status" value="1"/>
</dbReference>
<proteinExistence type="inferred from homology"/>
<evidence type="ECO:0008006" key="12">
    <source>
        <dbReference type="Google" id="ProtNLM"/>
    </source>
</evidence>
<dbReference type="AlphaFoldDB" id="A0A7S1H5L5"/>
<keyword evidence="6" id="KW-0969">Cilium</keyword>
<accession>A0A7S1H5L5</accession>
<feature type="region of interest" description="Disordered" evidence="10">
    <location>
        <begin position="1"/>
        <end position="33"/>
    </location>
</feature>
<feature type="compositionally biased region" description="Gly residues" evidence="10">
    <location>
        <begin position="1"/>
        <end position="12"/>
    </location>
</feature>
<feature type="coiled-coil region" evidence="9">
    <location>
        <begin position="219"/>
        <end position="253"/>
    </location>
</feature>
<keyword evidence="8" id="KW-0966">Cell projection</keyword>
<keyword evidence="7" id="KW-0206">Cytoskeleton</keyword>
<evidence type="ECO:0000256" key="10">
    <source>
        <dbReference type="SAM" id="MobiDB-lite"/>
    </source>
</evidence>
<comment type="subcellular location">
    <subcellularLocation>
        <location evidence="1">Cytoplasm</location>
        <location evidence="1">Cytoskeleton</location>
        <location evidence="1">Flagellum axoneme</location>
    </subcellularLocation>
</comment>
<dbReference type="InterPro" id="IPR009290">
    <property type="entry name" value="Radial_spoke_3"/>
</dbReference>
<gene>
    <name evidence="11" type="ORF">HAND00432_LOCUS20776</name>
</gene>
<dbReference type="PANTHER" id="PTHR21648:SF0">
    <property type="entry name" value="RADIAL SPOKE HEAD PROTEIN 3 HOMOLOG"/>
    <property type="match status" value="1"/>
</dbReference>
<organism evidence="11">
    <name type="scientific">Hemiselmis andersenii</name>
    <name type="common">Cryptophyte alga</name>
    <dbReference type="NCBI Taxonomy" id="464988"/>
    <lineage>
        <taxon>Eukaryota</taxon>
        <taxon>Cryptophyceae</taxon>
        <taxon>Cryptomonadales</taxon>
        <taxon>Hemiselmidaceae</taxon>
        <taxon>Hemiselmis</taxon>
    </lineage>
</organism>
<feature type="region of interest" description="Disordered" evidence="10">
    <location>
        <begin position="69"/>
        <end position="107"/>
    </location>
</feature>